<sequence>MKPDQLYVIPLRASAITKSAHEDQHISTTVLLSGWLASYIQVMLTANEELYAWFFCCVAGMELLNMLSTRSSAASVSRDPLDLDYSGVFDKLTAVLKCVPVYDHIPKPCREKFAHDLNALLTAVCNDLGDPAHWVRLHCFVPYVLQKTSRGGRRVNQGNLVNKRLSEYSTIGFETLVLCFDGFNNAKSQKHNPDRWINAVSSCIEQENLSSAVRHVCSPEGLAESSPTTFDKLCSIHPNIPVDRRVFPALAPTAGCVSPAEVLRAVKLFKNGSSGGLDGLRPQHLKDVFSGLLPIDDTLNSLTQFINLILSGACPLSVRRLPKLMYFLRTSKHIDLSKLGEFDRALRTALSSICKVQRAGRCLAWDVTVPGTLAKRYVNLTSKECGLAAARAADEKMKRYGNALPSMEFLPNFLRQYSSGVGKKKFK</sequence>
<dbReference type="OrthoDB" id="7433202at2759"/>
<protein>
    <submittedName>
        <fullName evidence="1 2">Uncharacterized protein</fullName>
    </submittedName>
</protein>
<dbReference type="HOGENOM" id="CLU_021182_3_3_1"/>
<reference evidence="3" key="1">
    <citation type="submission" date="2012-12" db="EMBL/GenBank/DDBJ databases">
        <authorList>
            <person name="Hellsten U."/>
            <person name="Grimwood J."/>
            <person name="Chapman J.A."/>
            <person name="Shapiro H."/>
            <person name="Aerts A."/>
            <person name="Otillar R.P."/>
            <person name="Terry A.Y."/>
            <person name="Boore J.L."/>
            <person name="Simakov O."/>
            <person name="Marletaz F."/>
            <person name="Cho S.-J."/>
            <person name="Edsinger-Gonzales E."/>
            <person name="Havlak P."/>
            <person name="Kuo D.-H."/>
            <person name="Larsson T."/>
            <person name="Lv J."/>
            <person name="Arendt D."/>
            <person name="Savage R."/>
            <person name="Osoegawa K."/>
            <person name="de Jong P."/>
            <person name="Lindberg D.R."/>
            <person name="Seaver E.C."/>
            <person name="Weisblat D.A."/>
            <person name="Putnam N.H."/>
            <person name="Grigoriev I.V."/>
            <person name="Rokhsar D.S."/>
        </authorList>
    </citation>
    <scope>NUCLEOTIDE SEQUENCE</scope>
</reference>
<organism evidence="2 3">
    <name type="scientific">Helobdella robusta</name>
    <name type="common">Californian leech</name>
    <dbReference type="NCBI Taxonomy" id="6412"/>
    <lineage>
        <taxon>Eukaryota</taxon>
        <taxon>Metazoa</taxon>
        <taxon>Spiralia</taxon>
        <taxon>Lophotrochozoa</taxon>
        <taxon>Annelida</taxon>
        <taxon>Clitellata</taxon>
        <taxon>Hirudinea</taxon>
        <taxon>Rhynchobdellida</taxon>
        <taxon>Glossiphoniidae</taxon>
        <taxon>Helobdella</taxon>
    </lineage>
</organism>
<reference evidence="1 3" key="2">
    <citation type="journal article" date="2013" name="Nature">
        <title>Insights into bilaterian evolution from three spiralian genomes.</title>
        <authorList>
            <person name="Simakov O."/>
            <person name="Marletaz F."/>
            <person name="Cho S.J."/>
            <person name="Edsinger-Gonzales E."/>
            <person name="Havlak P."/>
            <person name="Hellsten U."/>
            <person name="Kuo D.H."/>
            <person name="Larsson T."/>
            <person name="Lv J."/>
            <person name="Arendt D."/>
            <person name="Savage R."/>
            <person name="Osoegawa K."/>
            <person name="de Jong P."/>
            <person name="Grimwood J."/>
            <person name="Chapman J.A."/>
            <person name="Shapiro H."/>
            <person name="Aerts A."/>
            <person name="Otillar R.P."/>
            <person name="Terry A.Y."/>
            <person name="Boore J.L."/>
            <person name="Grigoriev I.V."/>
            <person name="Lindberg D.R."/>
            <person name="Seaver E.C."/>
            <person name="Weisblat D.A."/>
            <person name="Putnam N.H."/>
            <person name="Rokhsar D.S."/>
        </authorList>
    </citation>
    <scope>NUCLEOTIDE SEQUENCE</scope>
</reference>
<proteinExistence type="predicted"/>
<dbReference type="Proteomes" id="UP000015101">
    <property type="component" value="Unassembled WGS sequence"/>
</dbReference>
<dbReference type="GeneID" id="20200497"/>
<evidence type="ECO:0000313" key="1">
    <source>
        <dbReference type="EMBL" id="ESN94479.1"/>
    </source>
</evidence>
<dbReference type="InParanoid" id="T1EV97"/>
<reference evidence="2" key="3">
    <citation type="submission" date="2015-06" db="UniProtKB">
        <authorList>
            <consortium name="EnsemblMetazoa"/>
        </authorList>
    </citation>
    <scope>IDENTIFICATION</scope>
</reference>
<dbReference type="EMBL" id="KB097571">
    <property type="protein sequence ID" value="ESN94479.1"/>
    <property type="molecule type" value="Genomic_DNA"/>
</dbReference>
<evidence type="ECO:0000313" key="3">
    <source>
        <dbReference type="Proteomes" id="UP000015101"/>
    </source>
</evidence>
<dbReference type="CTD" id="20200497"/>
<accession>T1EV97</accession>
<dbReference type="EMBL" id="AMQM01001631">
    <property type="status" value="NOT_ANNOTATED_CDS"/>
    <property type="molecule type" value="Genomic_DNA"/>
</dbReference>
<dbReference type="KEGG" id="hro:HELRODRAFT_164332"/>
<evidence type="ECO:0000313" key="2">
    <source>
        <dbReference type="EnsemblMetazoa" id="HelroP164332"/>
    </source>
</evidence>
<gene>
    <name evidence="2" type="primary">20200497</name>
    <name evidence="1" type="ORF">HELRODRAFT_164332</name>
</gene>
<dbReference type="EnsemblMetazoa" id="HelroT164332">
    <property type="protein sequence ID" value="HelroP164332"/>
    <property type="gene ID" value="HelroG164332"/>
</dbReference>
<dbReference type="RefSeq" id="XP_009027539.1">
    <property type="nucleotide sequence ID" value="XM_009029291.1"/>
</dbReference>
<keyword evidence="3" id="KW-1185">Reference proteome</keyword>
<dbReference type="AlphaFoldDB" id="T1EV97"/>
<name>T1EV97_HELRO</name>